<comment type="caution">
    <text evidence="2">The sequence shown here is derived from an EMBL/GenBank/DDBJ whole genome shotgun (WGS) entry which is preliminary data.</text>
</comment>
<proteinExistence type="predicted"/>
<evidence type="ECO:0000313" key="3">
    <source>
        <dbReference type="Proteomes" id="UP000620124"/>
    </source>
</evidence>
<feature type="transmembrane region" description="Helical" evidence="1">
    <location>
        <begin position="275"/>
        <end position="295"/>
    </location>
</feature>
<keyword evidence="1" id="KW-0472">Membrane</keyword>
<feature type="transmembrane region" description="Helical" evidence="1">
    <location>
        <begin position="193"/>
        <end position="212"/>
    </location>
</feature>
<dbReference type="Proteomes" id="UP000620124">
    <property type="component" value="Unassembled WGS sequence"/>
</dbReference>
<dbReference type="AlphaFoldDB" id="A0A8H6X8X6"/>
<feature type="transmembrane region" description="Helical" evidence="1">
    <location>
        <begin position="123"/>
        <end position="145"/>
    </location>
</feature>
<name>A0A8H6X8X6_9AGAR</name>
<feature type="transmembrane region" description="Helical" evidence="1">
    <location>
        <begin position="233"/>
        <end position="263"/>
    </location>
</feature>
<feature type="transmembrane region" description="Helical" evidence="1">
    <location>
        <begin position="67"/>
        <end position="86"/>
    </location>
</feature>
<keyword evidence="1" id="KW-1133">Transmembrane helix</keyword>
<feature type="transmembrane region" description="Helical" evidence="1">
    <location>
        <begin position="152"/>
        <end position="173"/>
    </location>
</feature>
<evidence type="ECO:0000256" key="1">
    <source>
        <dbReference type="SAM" id="Phobius"/>
    </source>
</evidence>
<keyword evidence="3" id="KW-1185">Reference proteome</keyword>
<dbReference type="OrthoDB" id="2790304at2759"/>
<evidence type="ECO:0000313" key="2">
    <source>
        <dbReference type="EMBL" id="KAF7336344.1"/>
    </source>
</evidence>
<accession>A0A8H6X8X6</accession>
<protein>
    <submittedName>
        <fullName evidence="2">Putative retrotransposon</fullName>
    </submittedName>
</protein>
<gene>
    <name evidence="2" type="ORF">MVEN_02182900</name>
</gene>
<dbReference type="EMBL" id="JACAZI010000023">
    <property type="protein sequence ID" value="KAF7336344.1"/>
    <property type="molecule type" value="Genomic_DNA"/>
</dbReference>
<sequence>MTRNQDRLVSFLAMPLDDAGMHRAGLAFVYRIVPVLVATILFGIYISLLAQATRGIWQRGFKNRSGLIILFVLYTVFLLSSALWALEVAQLFGLVDLLLYPNDLSTDDKFARLYALIARETSITGVLFECQMIMGDVLVIWRLLAIWHDRKIVVLLPLLFWSGMIVNMIVHASFCRSGVNNVNYTGLCKGTDVAAPVLSIITNVSVMSLTIWKAWIFRDMVRRSLRSEKKNKVFSVFVLLIESGTLYVIMLITDLLVTSLVVGGPESVGRMIDCISGYSTVQFVGIYPTLMIVVLRESIWNQSDDTVDVMSISAARPPRGSGRVGKGDLEGCLGDKGKISTLRFGVAETTSSSSTDGMESGTLTSL</sequence>
<organism evidence="2 3">
    <name type="scientific">Mycena venus</name>
    <dbReference type="NCBI Taxonomy" id="2733690"/>
    <lineage>
        <taxon>Eukaryota</taxon>
        <taxon>Fungi</taxon>
        <taxon>Dikarya</taxon>
        <taxon>Basidiomycota</taxon>
        <taxon>Agaricomycotina</taxon>
        <taxon>Agaricomycetes</taxon>
        <taxon>Agaricomycetidae</taxon>
        <taxon>Agaricales</taxon>
        <taxon>Marasmiineae</taxon>
        <taxon>Mycenaceae</taxon>
        <taxon>Mycena</taxon>
    </lineage>
</organism>
<keyword evidence="1" id="KW-0812">Transmembrane</keyword>
<feature type="transmembrane region" description="Helical" evidence="1">
    <location>
        <begin position="24"/>
        <end position="46"/>
    </location>
</feature>
<reference evidence="2" key="1">
    <citation type="submission" date="2020-05" db="EMBL/GenBank/DDBJ databases">
        <title>Mycena genomes resolve the evolution of fungal bioluminescence.</title>
        <authorList>
            <person name="Tsai I.J."/>
        </authorList>
    </citation>
    <scope>NUCLEOTIDE SEQUENCE</scope>
    <source>
        <strain evidence="2">CCC161011</strain>
    </source>
</reference>